<keyword evidence="1" id="KW-1133">Transmembrane helix</keyword>
<keyword evidence="1" id="KW-0472">Membrane</keyword>
<keyword evidence="3" id="KW-1185">Reference proteome</keyword>
<gene>
    <name evidence="2" type="ORF">LY90DRAFT_514969</name>
</gene>
<proteinExistence type="predicted"/>
<sequence length="115" mass="13052">MKPKVILLLQLEKQETKPSCGDPGECAHATAMRSFKDNYTFYSIENYDCYCIADSASIFNNTNDNTYDFDDNINNGIAYDSKLDSNGIENSIHLNFISIIVLLIVIIFLQTHILF</sequence>
<evidence type="ECO:0000313" key="2">
    <source>
        <dbReference type="EMBL" id="ORY23581.1"/>
    </source>
</evidence>
<evidence type="ECO:0000313" key="3">
    <source>
        <dbReference type="Proteomes" id="UP000193920"/>
    </source>
</evidence>
<feature type="transmembrane region" description="Helical" evidence="1">
    <location>
        <begin position="92"/>
        <end position="113"/>
    </location>
</feature>
<accession>A0A1Y2ALZ7</accession>
<keyword evidence="1" id="KW-0812">Transmembrane</keyword>
<comment type="caution">
    <text evidence="2">The sequence shown here is derived from an EMBL/GenBank/DDBJ whole genome shotgun (WGS) entry which is preliminary data.</text>
</comment>
<dbReference type="AlphaFoldDB" id="A0A1Y2ALZ7"/>
<dbReference type="EMBL" id="MCOG01000232">
    <property type="protein sequence ID" value="ORY23581.1"/>
    <property type="molecule type" value="Genomic_DNA"/>
</dbReference>
<protein>
    <submittedName>
        <fullName evidence="2">Uncharacterized protein</fullName>
    </submittedName>
</protein>
<evidence type="ECO:0000256" key="1">
    <source>
        <dbReference type="SAM" id="Phobius"/>
    </source>
</evidence>
<reference evidence="2 3" key="1">
    <citation type="submission" date="2016-08" db="EMBL/GenBank/DDBJ databases">
        <title>A Parts List for Fungal Cellulosomes Revealed by Comparative Genomics.</title>
        <authorList>
            <consortium name="DOE Joint Genome Institute"/>
            <person name="Haitjema C.H."/>
            <person name="Gilmore S.P."/>
            <person name="Henske J.K."/>
            <person name="Solomon K.V."/>
            <person name="De Groot R."/>
            <person name="Kuo A."/>
            <person name="Mondo S.J."/>
            <person name="Salamov A.A."/>
            <person name="Labutti K."/>
            <person name="Zhao Z."/>
            <person name="Chiniquy J."/>
            <person name="Barry K."/>
            <person name="Brewer H.M."/>
            <person name="Purvine S.O."/>
            <person name="Wright A.T."/>
            <person name="Boxma B."/>
            <person name="Van Alen T."/>
            <person name="Hackstein J.H."/>
            <person name="Baker S.E."/>
            <person name="Grigoriev I.V."/>
            <person name="O'Malley M.A."/>
        </authorList>
    </citation>
    <scope>NUCLEOTIDE SEQUENCE [LARGE SCALE GENOMIC DNA]</scope>
    <source>
        <strain evidence="2 3">G1</strain>
    </source>
</reference>
<dbReference type="Proteomes" id="UP000193920">
    <property type="component" value="Unassembled WGS sequence"/>
</dbReference>
<organism evidence="2 3">
    <name type="scientific">Neocallimastix californiae</name>
    <dbReference type="NCBI Taxonomy" id="1754190"/>
    <lineage>
        <taxon>Eukaryota</taxon>
        <taxon>Fungi</taxon>
        <taxon>Fungi incertae sedis</taxon>
        <taxon>Chytridiomycota</taxon>
        <taxon>Chytridiomycota incertae sedis</taxon>
        <taxon>Neocallimastigomycetes</taxon>
        <taxon>Neocallimastigales</taxon>
        <taxon>Neocallimastigaceae</taxon>
        <taxon>Neocallimastix</taxon>
    </lineage>
</organism>
<name>A0A1Y2ALZ7_9FUNG</name>